<dbReference type="EMBL" id="UYRU01070891">
    <property type="protein sequence ID" value="VDN20368.1"/>
    <property type="molecule type" value="Genomic_DNA"/>
</dbReference>
<dbReference type="GO" id="GO:0004525">
    <property type="term" value="F:ribonuclease III activity"/>
    <property type="evidence" value="ECO:0007669"/>
    <property type="project" value="InterPro"/>
</dbReference>
<dbReference type="Proteomes" id="UP000281553">
    <property type="component" value="Unassembled WGS sequence"/>
</dbReference>
<dbReference type="OrthoDB" id="416741at2759"/>
<dbReference type="PROSITE" id="PS50142">
    <property type="entry name" value="RNASE_3_2"/>
    <property type="match status" value="1"/>
</dbReference>
<keyword evidence="4" id="KW-1185">Reference proteome</keyword>
<reference evidence="3 4" key="1">
    <citation type="submission" date="2018-11" db="EMBL/GenBank/DDBJ databases">
        <authorList>
            <consortium name="Pathogen Informatics"/>
        </authorList>
    </citation>
    <scope>NUCLEOTIDE SEQUENCE [LARGE SCALE GENOMIC DNA]</scope>
</reference>
<organism evidence="3 4">
    <name type="scientific">Dibothriocephalus latus</name>
    <name type="common">Fish tapeworm</name>
    <name type="synonym">Diphyllobothrium latum</name>
    <dbReference type="NCBI Taxonomy" id="60516"/>
    <lineage>
        <taxon>Eukaryota</taxon>
        <taxon>Metazoa</taxon>
        <taxon>Spiralia</taxon>
        <taxon>Lophotrochozoa</taxon>
        <taxon>Platyhelminthes</taxon>
        <taxon>Cestoda</taxon>
        <taxon>Eucestoda</taxon>
        <taxon>Diphyllobothriidea</taxon>
        <taxon>Diphyllobothriidae</taxon>
        <taxon>Dibothriocephalus</taxon>
    </lineage>
</organism>
<dbReference type="CDD" id="cd00593">
    <property type="entry name" value="RIBOc"/>
    <property type="match status" value="1"/>
</dbReference>
<dbReference type="PANTHER" id="PTHR14950">
    <property type="entry name" value="DICER-RELATED"/>
    <property type="match status" value="1"/>
</dbReference>
<accession>A0A3P7MD55</accession>
<evidence type="ECO:0000313" key="3">
    <source>
        <dbReference type="EMBL" id="VDN20368.1"/>
    </source>
</evidence>
<protein>
    <recommendedName>
        <fullName evidence="2">RNase III domain-containing protein</fullName>
    </recommendedName>
</protein>
<evidence type="ECO:0000313" key="4">
    <source>
        <dbReference type="Proteomes" id="UP000281553"/>
    </source>
</evidence>
<proteinExistence type="predicted"/>
<dbReference type="Pfam" id="PF00636">
    <property type="entry name" value="Ribonuclease_3"/>
    <property type="match status" value="1"/>
</dbReference>
<dbReference type="PANTHER" id="PTHR14950:SF37">
    <property type="entry name" value="ENDORIBONUCLEASE DICER"/>
    <property type="match status" value="1"/>
</dbReference>
<feature type="domain" description="RNase III" evidence="2">
    <location>
        <begin position="69"/>
        <end position="163"/>
    </location>
</feature>
<dbReference type="InterPro" id="IPR036389">
    <property type="entry name" value="RNase_III_sf"/>
</dbReference>
<sequence>MRTWVTTDSYQSRNATAAKPMERKRDLNMVTENFNKLQEYAAKANFFRMIWRPLLLCFPPSLFLYLTCFPASNSGELTDLRTALVSNINLAIVAVRFNIHRYLDQTDPALWKNIGEFAQVVLEEPFKLWQLEDQYSGPARSLSYKVLGDMVEAIIGAVHESPMWNFSFDRSSEKVLVDDEQNGGRGGGNRRTVCRIQATHKGRTLVAEGPNLRAAKLAIAHQLGVSFG</sequence>
<evidence type="ECO:0000256" key="1">
    <source>
        <dbReference type="ARBA" id="ARBA00022801"/>
    </source>
</evidence>
<dbReference type="InterPro" id="IPR000999">
    <property type="entry name" value="RNase_III_dom"/>
</dbReference>
<gene>
    <name evidence="3" type="ORF">DILT_LOCUS13604</name>
</gene>
<keyword evidence="1" id="KW-0378">Hydrolase</keyword>
<evidence type="ECO:0000259" key="2">
    <source>
        <dbReference type="PROSITE" id="PS50142"/>
    </source>
</evidence>
<dbReference type="AlphaFoldDB" id="A0A3P7MD55"/>
<dbReference type="GO" id="GO:0006396">
    <property type="term" value="P:RNA processing"/>
    <property type="evidence" value="ECO:0007669"/>
    <property type="project" value="InterPro"/>
</dbReference>
<dbReference type="SUPFAM" id="SSF69065">
    <property type="entry name" value="RNase III domain-like"/>
    <property type="match status" value="1"/>
</dbReference>
<dbReference type="Gene3D" id="1.10.1520.10">
    <property type="entry name" value="Ribonuclease III domain"/>
    <property type="match status" value="1"/>
</dbReference>
<name>A0A3P7MD55_DIBLA</name>